<organism evidence="1 2">
    <name type="scientific">Scortum barcoo</name>
    <name type="common">barcoo grunter</name>
    <dbReference type="NCBI Taxonomy" id="214431"/>
    <lineage>
        <taxon>Eukaryota</taxon>
        <taxon>Metazoa</taxon>
        <taxon>Chordata</taxon>
        <taxon>Craniata</taxon>
        <taxon>Vertebrata</taxon>
        <taxon>Euteleostomi</taxon>
        <taxon>Actinopterygii</taxon>
        <taxon>Neopterygii</taxon>
        <taxon>Teleostei</taxon>
        <taxon>Neoteleostei</taxon>
        <taxon>Acanthomorphata</taxon>
        <taxon>Eupercaria</taxon>
        <taxon>Centrarchiformes</taxon>
        <taxon>Terapontoidei</taxon>
        <taxon>Terapontidae</taxon>
        <taxon>Scortum</taxon>
    </lineage>
</organism>
<comment type="caution">
    <text evidence="1">The sequence shown here is derived from an EMBL/GenBank/DDBJ whole genome shotgun (WGS) entry which is preliminary data.</text>
</comment>
<sequence>MAQGIVGSPLPDLDSIYAGRIQKKARHIAADPTHPGNGLFVPLPSGKWLAARWVPTCSCGASGWKSPHPQSWAPRLCTYEHECTVNYVLTVIHEAENQTPLAPQELHARLKTTNQMELQSLLMLPSLTHALNWSSSVSL</sequence>
<reference evidence="1" key="1">
    <citation type="submission" date="2022-04" db="EMBL/GenBank/DDBJ databases">
        <title>Jade perch genome.</title>
        <authorList>
            <person name="Chao B."/>
        </authorList>
    </citation>
    <scope>NUCLEOTIDE SEQUENCE</scope>
    <source>
        <strain evidence="1">CB-2022</strain>
    </source>
</reference>
<evidence type="ECO:0000313" key="1">
    <source>
        <dbReference type="EMBL" id="KAI3353437.1"/>
    </source>
</evidence>
<gene>
    <name evidence="1" type="ORF">L3Q82_019966</name>
</gene>
<evidence type="ECO:0000313" key="2">
    <source>
        <dbReference type="Proteomes" id="UP000831701"/>
    </source>
</evidence>
<dbReference type="Proteomes" id="UP000831701">
    <property type="component" value="Chromosome 23"/>
</dbReference>
<name>A0ACB8VEX4_9TELE</name>
<accession>A0ACB8VEX4</accession>
<proteinExistence type="predicted"/>
<feature type="non-terminal residue" evidence="1">
    <location>
        <position position="139"/>
    </location>
</feature>
<keyword evidence="2" id="KW-1185">Reference proteome</keyword>
<protein>
    <submittedName>
        <fullName evidence="1">Uncharacterized protein</fullName>
    </submittedName>
</protein>
<dbReference type="EMBL" id="CM041553">
    <property type="protein sequence ID" value="KAI3353437.1"/>
    <property type="molecule type" value="Genomic_DNA"/>
</dbReference>